<dbReference type="SUPFAM" id="SSF55874">
    <property type="entry name" value="ATPase domain of HSP90 chaperone/DNA topoisomerase II/histidine kinase"/>
    <property type="match status" value="1"/>
</dbReference>
<keyword evidence="5" id="KW-0418">Kinase</keyword>
<dbReference type="SMART" id="SM00260">
    <property type="entry name" value="CheW"/>
    <property type="match status" value="1"/>
</dbReference>
<accession>A0A9X4RK35</accession>
<evidence type="ECO:0000313" key="10">
    <source>
        <dbReference type="EMBL" id="MDG3496620.1"/>
    </source>
</evidence>
<gene>
    <name evidence="10" type="ORF">FEV09_18945</name>
</gene>
<feature type="region of interest" description="Disordered" evidence="7">
    <location>
        <begin position="251"/>
        <end position="270"/>
    </location>
</feature>
<dbReference type="InterPro" id="IPR011006">
    <property type="entry name" value="CheY-like_superfamily"/>
</dbReference>
<dbReference type="PANTHER" id="PTHR43395">
    <property type="entry name" value="SENSOR HISTIDINE KINASE CHEA"/>
    <property type="match status" value="1"/>
</dbReference>
<feature type="compositionally biased region" description="Acidic residues" evidence="7">
    <location>
        <begin position="252"/>
        <end position="266"/>
    </location>
</feature>
<feature type="domain" description="Response regulatory" evidence="9">
    <location>
        <begin position="1156"/>
        <end position="1277"/>
    </location>
</feature>
<evidence type="ECO:0000256" key="4">
    <source>
        <dbReference type="ARBA" id="ARBA00022679"/>
    </source>
</evidence>
<dbReference type="GO" id="GO:0000160">
    <property type="term" value="P:phosphorelay signal transduction system"/>
    <property type="evidence" value="ECO:0007669"/>
    <property type="project" value="InterPro"/>
</dbReference>
<dbReference type="InterPro" id="IPR005467">
    <property type="entry name" value="His_kinase_dom"/>
</dbReference>
<dbReference type="InterPro" id="IPR003594">
    <property type="entry name" value="HATPase_dom"/>
</dbReference>
<dbReference type="PROSITE" id="PS50109">
    <property type="entry name" value="HIS_KIN"/>
    <property type="match status" value="1"/>
</dbReference>
<evidence type="ECO:0000313" key="11">
    <source>
        <dbReference type="Proteomes" id="UP001152872"/>
    </source>
</evidence>
<dbReference type="Pfam" id="PF02518">
    <property type="entry name" value="HATPase_c"/>
    <property type="match status" value="1"/>
</dbReference>
<dbReference type="InterPro" id="IPR051315">
    <property type="entry name" value="Bact_Chemotaxis_CheA"/>
</dbReference>
<dbReference type="SMART" id="SM00387">
    <property type="entry name" value="HATPase_c"/>
    <property type="match status" value="1"/>
</dbReference>
<comment type="caution">
    <text evidence="10">The sequence shown here is derived from an EMBL/GenBank/DDBJ whole genome shotgun (WGS) entry which is preliminary data.</text>
</comment>
<dbReference type="Gene3D" id="3.30.565.10">
    <property type="entry name" value="Histidine kinase-like ATPase, C-terminal domain"/>
    <property type="match status" value="1"/>
</dbReference>
<dbReference type="PROSITE" id="PS50110">
    <property type="entry name" value="RESPONSE_REGULATORY"/>
    <property type="match status" value="1"/>
</dbReference>
<dbReference type="PANTHER" id="PTHR43395:SF1">
    <property type="entry name" value="CHEMOTAXIS PROTEIN CHEA"/>
    <property type="match status" value="1"/>
</dbReference>
<evidence type="ECO:0000259" key="9">
    <source>
        <dbReference type="PROSITE" id="PS50110"/>
    </source>
</evidence>
<dbReference type="RefSeq" id="WP_009628811.1">
    <property type="nucleotide sequence ID" value="NZ_VBTY01000206.1"/>
</dbReference>
<dbReference type="InterPro" id="IPR001789">
    <property type="entry name" value="Sig_transdc_resp-reg_receiver"/>
</dbReference>
<evidence type="ECO:0000259" key="8">
    <source>
        <dbReference type="PROSITE" id="PS50109"/>
    </source>
</evidence>
<evidence type="ECO:0000256" key="5">
    <source>
        <dbReference type="ARBA" id="ARBA00022777"/>
    </source>
</evidence>
<dbReference type="Pfam" id="PF00072">
    <property type="entry name" value="Response_reg"/>
    <property type="match status" value="1"/>
</dbReference>
<name>A0A9X4RK35_9CYAN</name>
<sequence>MIEILPQPKKIFSEESQVHTQNLKNKVLELDATLPNFREQIDSLIATNKLLQDAAVRADFCQPNSAFAEIIKHFEEVFYLLRDRHSEVDWITKELLLEIIGVANQIINEFCLEIETSKDWMKIQGDLFEQLHEDLSLELEVFDTLEEINSQDKKDKGEPFGVDNTSEGMHLFDIDFRTDLDSDFEEDFANSSYINNINISSQLNSLDGFLIIQEDRDLDMASEPFEDISGMASRELEGLFPDLFSDAADTIDSLDGDLDGDPDEFSDSSGDLGQETLIGDEGKLPKPEILADIFTESPFEVLANSSDPHEYEPMPQEISSGESIVLEDILEEVLEDIPEDIPEARYENPLEVTSEELINGDGDEAIADYQDHDNIEVKAIEEDWIAEIAPESDRGISIMPLLRELEVPSESSSFDLIEDNYADISISSDFFEAINTGDDLSIAGDFFESLEGDLISSDFFESLEQDDISIGLTDSDMGDDDRSIGLIANDFFASLKQDKEQDNNISVELINTDFFVALEQGDDIPDDIDHSLGLHQDFQLASLAAAEIVREDFSVSDIDTSLEESPIYHNSIDDTPTDWQDLSQLDLGDREMSYAEFANLSLTANYEMSPETDGGDLIEARAFQGDVSDNEETIRLPLNHVELLGDLSEELLLRKGNLDVYLEEMQMLSGEVQKHFQLLEPKFANDNPEAIANLQGAIARITNVIELADKQTDAMSHDICHLRKNLRQVLKCPVSSLVRKFPRILREMSLHNGKQVELIVKGAEIGLERAMAAVVAESMEVLLRNALDHGIESVDDRQRIGKTPQGKIELIATQSDEGIQIKVCDDGRGLDMEKIRQQFEQAIADRSEFSAVDMSDEQLTNLIFEPDFDLINSSIQGAKLSDVRAKLSEFGGSITVHSEMGKGTQFTLMLPNLLSLMRVLLIDIDRMCLAISSKNVWEVISIEDKALNQTFEGKETLLWRDRVLPIVQLNSLLQINCRQTLSQGAELSQSWGYPYRSETQSSGRNPSSFLVIHHENNFFALQADGCWHEQEATFQHIEGDILLPQIFLGSVILGNNQAVALLNPAELASQFLRSLPKENEQLSRPHPVGLNNLSSLSDFFSAGDRSPELPPVKLPMQVTTIAERLERSPKSENLESSGLFTDAIAKSSPRKLLHPRVLIVESSANVRRYLAMTLTKSGFVTEQVQNAKEALALLKTEVTLSQNFDVMITDLEMPHMDGFKLLSTVRSDTDLCNLPIVALMAKNNENGQKLALELGANACFSKPYQEKELVNKLKQLIA</sequence>
<feature type="domain" description="Histidine kinase" evidence="8">
    <location>
        <begin position="733"/>
        <end position="914"/>
    </location>
</feature>
<dbReference type="CDD" id="cd17546">
    <property type="entry name" value="REC_hyHK_CKI1_RcsC-like"/>
    <property type="match status" value="1"/>
</dbReference>
<dbReference type="Pfam" id="PF01584">
    <property type="entry name" value="CheW"/>
    <property type="match status" value="1"/>
</dbReference>
<dbReference type="SMART" id="SM00448">
    <property type="entry name" value="REC"/>
    <property type="match status" value="1"/>
</dbReference>
<dbReference type="SUPFAM" id="SSF50341">
    <property type="entry name" value="CheW-like"/>
    <property type="match status" value="1"/>
</dbReference>
<keyword evidence="11" id="KW-1185">Reference proteome</keyword>
<dbReference type="EC" id="2.7.13.3" evidence="2"/>
<evidence type="ECO:0000256" key="7">
    <source>
        <dbReference type="SAM" id="MobiDB-lite"/>
    </source>
</evidence>
<comment type="catalytic activity">
    <reaction evidence="1">
        <text>ATP + protein L-histidine = ADP + protein N-phospho-L-histidine.</text>
        <dbReference type="EC" id="2.7.13.3"/>
    </reaction>
</comment>
<protein>
    <recommendedName>
        <fullName evidence="2">histidine kinase</fullName>
        <ecNumber evidence="2">2.7.13.3</ecNumber>
    </recommendedName>
</protein>
<evidence type="ECO:0000256" key="1">
    <source>
        <dbReference type="ARBA" id="ARBA00000085"/>
    </source>
</evidence>
<evidence type="ECO:0000256" key="6">
    <source>
        <dbReference type="PROSITE-ProRule" id="PRU00169"/>
    </source>
</evidence>
<dbReference type="AlphaFoldDB" id="A0A9X4RK35"/>
<proteinExistence type="predicted"/>
<dbReference type="InterPro" id="IPR036890">
    <property type="entry name" value="HATPase_C_sf"/>
</dbReference>
<evidence type="ECO:0000256" key="2">
    <source>
        <dbReference type="ARBA" id="ARBA00012438"/>
    </source>
</evidence>
<dbReference type="Gene3D" id="3.40.50.2300">
    <property type="match status" value="1"/>
</dbReference>
<reference evidence="10" key="1">
    <citation type="submission" date="2019-05" db="EMBL/GenBank/DDBJ databases">
        <title>Whole genome sequencing of Pseudanabaena catenata USMAC16.</title>
        <authorList>
            <person name="Khan Z."/>
            <person name="Omar W.M."/>
            <person name="Convey P."/>
            <person name="Merican F."/>
            <person name="Najimudin N."/>
        </authorList>
    </citation>
    <scope>NUCLEOTIDE SEQUENCE</scope>
    <source>
        <strain evidence="10">USMAC16</strain>
    </source>
</reference>
<feature type="modified residue" description="4-aspartylphosphate" evidence="6">
    <location>
        <position position="1210"/>
    </location>
</feature>
<dbReference type="InterPro" id="IPR002545">
    <property type="entry name" value="CheW-lke_dom"/>
</dbReference>
<organism evidence="10 11">
    <name type="scientific">Pseudanabaena catenata USMAC16</name>
    <dbReference type="NCBI Taxonomy" id="1855837"/>
    <lineage>
        <taxon>Bacteria</taxon>
        <taxon>Bacillati</taxon>
        <taxon>Cyanobacteriota</taxon>
        <taxon>Cyanophyceae</taxon>
        <taxon>Pseudanabaenales</taxon>
        <taxon>Pseudanabaenaceae</taxon>
        <taxon>Pseudanabaena</taxon>
    </lineage>
</organism>
<dbReference type="FunFam" id="3.30.565.10:FF:000016">
    <property type="entry name" value="Chemotaxis protein CheA, putative"/>
    <property type="match status" value="1"/>
</dbReference>
<dbReference type="EMBL" id="VBTY01000206">
    <property type="protein sequence ID" value="MDG3496620.1"/>
    <property type="molecule type" value="Genomic_DNA"/>
</dbReference>
<dbReference type="InterPro" id="IPR036061">
    <property type="entry name" value="CheW-like_dom_sf"/>
</dbReference>
<keyword evidence="4" id="KW-0808">Transferase</keyword>
<keyword evidence="3 6" id="KW-0597">Phosphoprotein</keyword>
<dbReference type="SUPFAM" id="SSF52172">
    <property type="entry name" value="CheY-like"/>
    <property type="match status" value="1"/>
</dbReference>
<dbReference type="GO" id="GO:0006935">
    <property type="term" value="P:chemotaxis"/>
    <property type="evidence" value="ECO:0007669"/>
    <property type="project" value="InterPro"/>
</dbReference>
<dbReference type="GO" id="GO:0004673">
    <property type="term" value="F:protein histidine kinase activity"/>
    <property type="evidence" value="ECO:0007669"/>
    <property type="project" value="UniProtKB-EC"/>
</dbReference>
<evidence type="ECO:0000256" key="3">
    <source>
        <dbReference type="ARBA" id="ARBA00022553"/>
    </source>
</evidence>
<dbReference type="Proteomes" id="UP001152872">
    <property type="component" value="Unassembled WGS sequence"/>
</dbReference>